<evidence type="ECO:0008006" key="3">
    <source>
        <dbReference type="Google" id="ProtNLM"/>
    </source>
</evidence>
<name>A0A368K8I2_9HYPH</name>
<sequence>MVHAISEAGFRICIAPGDEKKLVVLNRIFGLNYRVGTSGAGKISGLYIDHMTPVTRIGSIERPLVVPAGIFRHCRERWQEERGVDVSFAGLLTDSRRTAINDWLRLSHLEQLAVPDSKPTFLSALVRKIARKAGISIADYVGTENVKIYLSDQGRVFPRKSWNTGYYDLLLNSKFVLCPSGDFKNNGIAWTYRFFEAAICGAVPIVEEPCEAYEGFSYRLMSAPLESLQWSRVDAEHNFALALQRLTIDPDILRSEILRLLPMPGVELDTVRKDYVNGIYAT</sequence>
<dbReference type="AlphaFoldDB" id="A0A368K8I2"/>
<proteinExistence type="predicted"/>
<protein>
    <recommendedName>
        <fullName evidence="3">Exostosin GT47 domain-containing protein</fullName>
    </recommendedName>
</protein>
<accession>A0A368K8I2</accession>
<dbReference type="EMBL" id="QOZG01000001">
    <property type="protein sequence ID" value="RCS25659.1"/>
    <property type="molecule type" value="Genomic_DNA"/>
</dbReference>
<evidence type="ECO:0000313" key="1">
    <source>
        <dbReference type="EMBL" id="RCS25659.1"/>
    </source>
</evidence>
<keyword evidence="2" id="KW-1185">Reference proteome</keyword>
<organism evidence="1 2">
    <name type="scientific">Phyllobacterium salinisoli</name>
    <dbReference type="NCBI Taxonomy" id="1899321"/>
    <lineage>
        <taxon>Bacteria</taxon>
        <taxon>Pseudomonadati</taxon>
        <taxon>Pseudomonadota</taxon>
        <taxon>Alphaproteobacteria</taxon>
        <taxon>Hyphomicrobiales</taxon>
        <taxon>Phyllobacteriaceae</taxon>
        <taxon>Phyllobacterium</taxon>
    </lineage>
</organism>
<dbReference type="Proteomes" id="UP000253420">
    <property type="component" value="Unassembled WGS sequence"/>
</dbReference>
<comment type="caution">
    <text evidence="1">The sequence shown here is derived from an EMBL/GenBank/DDBJ whole genome shotgun (WGS) entry which is preliminary data.</text>
</comment>
<reference evidence="1 2" key="1">
    <citation type="submission" date="2018-07" db="EMBL/GenBank/DDBJ databases">
        <title>The draft genome of Phyllobacterium salinisoli.</title>
        <authorList>
            <person name="Liu L."/>
            <person name="Li L."/>
            <person name="Zhang X."/>
            <person name="Liang L."/>
        </authorList>
    </citation>
    <scope>NUCLEOTIDE SEQUENCE [LARGE SCALE GENOMIC DNA]</scope>
    <source>
        <strain evidence="1 2">LLAN61</strain>
    </source>
</reference>
<gene>
    <name evidence="1" type="ORF">DUT91_02450</name>
</gene>
<evidence type="ECO:0000313" key="2">
    <source>
        <dbReference type="Proteomes" id="UP000253420"/>
    </source>
</evidence>